<evidence type="ECO:0000313" key="2">
    <source>
        <dbReference type="EMBL" id="GAL05234.1"/>
    </source>
</evidence>
<dbReference type="STRING" id="754436.JCM19237_3617"/>
<evidence type="ECO:0000256" key="1">
    <source>
        <dbReference type="SAM" id="MobiDB-lite"/>
    </source>
</evidence>
<dbReference type="Proteomes" id="UP000029227">
    <property type="component" value="Unassembled WGS sequence"/>
</dbReference>
<accession>A0A090QTR1</accession>
<protein>
    <submittedName>
        <fullName evidence="2">Uncharacterized protein</fullName>
    </submittedName>
</protein>
<dbReference type="EMBL" id="BBMN01000006">
    <property type="protein sequence ID" value="GAL05234.1"/>
    <property type="molecule type" value="Genomic_DNA"/>
</dbReference>
<evidence type="ECO:0000313" key="3">
    <source>
        <dbReference type="Proteomes" id="UP000029227"/>
    </source>
</evidence>
<name>A0A090QTR1_9GAMM</name>
<reference evidence="2 3" key="1">
    <citation type="journal article" date="2014" name="Genome Announc.">
        <title>Draft Genome Sequences of Two Vibrionaceae Species, Vibrio ponticus C121 and Photobacterium aphoticum C119, Isolated as Coral Reef Microbiota.</title>
        <authorList>
            <person name="Al-saari N."/>
            <person name="Meirelles P.M."/>
            <person name="Mino S."/>
            <person name="Suda W."/>
            <person name="Oshima K."/>
            <person name="Hattori M."/>
            <person name="Ohkuma M."/>
            <person name="Thompson F.L."/>
            <person name="Gomez-Gil B."/>
            <person name="Sawabe T."/>
            <person name="Sawabe T."/>
        </authorList>
    </citation>
    <scope>NUCLEOTIDE SEQUENCE [LARGE SCALE GENOMIC DNA]</scope>
    <source>
        <strain evidence="2 3">JCM 19237</strain>
    </source>
</reference>
<feature type="compositionally biased region" description="Polar residues" evidence="1">
    <location>
        <begin position="1"/>
        <end position="16"/>
    </location>
</feature>
<feature type="region of interest" description="Disordered" evidence="1">
    <location>
        <begin position="1"/>
        <end position="28"/>
    </location>
</feature>
<dbReference type="AlphaFoldDB" id="A0A090QTR1"/>
<organism evidence="2 3">
    <name type="scientific">Photobacterium aphoticum</name>
    <dbReference type="NCBI Taxonomy" id="754436"/>
    <lineage>
        <taxon>Bacteria</taxon>
        <taxon>Pseudomonadati</taxon>
        <taxon>Pseudomonadota</taxon>
        <taxon>Gammaproteobacteria</taxon>
        <taxon>Vibrionales</taxon>
        <taxon>Vibrionaceae</taxon>
        <taxon>Photobacterium</taxon>
    </lineage>
</organism>
<gene>
    <name evidence="2" type="ORF">JCM19237_3617</name>
</gene>
<sequence length="51" mass="5377">MTQAQRTCFISSSPKQPGSAHATPSVGMGFVQPEDGTARFSVRDIAIALLL</sequence>
<comment type="caution">
    <text evidence="2">The sequence shown here is derived from an EMBL/GenBank/DDBJ whole genome shotgun (WGS) entry which is preliminary data.</text>
</comment>
<proteinExistence type="predicted"/>